<protein>
    <submittedName>
        <fullName evidence="1">Uncharacterized protein</fullName>
    </submittedName>
</protein>
<dbReference type="Proteomes" id="UP000821865">
    <property type="component" value="Chromosome 3"/>
</dbReference>
<evidence type="ECO:0000313" key="1">
    <source>
        <dbReference type="EMBL" id="KAH7959218.1"/>
    </source>
</evidence>
<reference evidence="1" key="1">
    <citation type="submission" date="2020-05" db="EMBL/GenBank/DDBJ databases">
        <title>Large-scale comparative analyses of tick genomes elucidate their genetic diversity and vector capacities.</title>
        <authorList>
            <person name="Jia N."/>
            <person name="Wang J."/>
            <person name="Shi W."/>
            <person name="Du L."/>
            <person name="Sun Y."/>
            <person name="Zhan W."/>
            <person name="Jiang J."/>
            <person name="Wang Q."/>
            <person name="Zhang B."/>
            <person name="Ji P."/>
            <person name="Sakyi L.B."/>
            <person name="Cui X."/>
            <person name="Yuan T."/>
            <person name="Jiang B."/>
            <person name="Yang W."/>
            <person name="Lam T.T.-Y."/>
            <person name="Chang Q."/>
            <person name="Ding S."/>
            <person name="Wang X."/>
            <person name="Zhu J."/>
            <person name="Ruan X."/>
            <person name="Zhao L."/>
            <person name="Wei J."/>
            <person name="Que T."/>
            <person name="Du C."/>
            <person name="Cheng J."/>
            <person name="Dai P."/>
            <person name="Han X."/>
            <person name="Huang E."/>
            <person name="Gao Y."/>
            <person name="Liu J."/>
            <person name="Shao H."/>
            <person name="Ye R."/>
            <person name="Li L."/>
            <person name="Wei W."/>
            <person name="Wang X."/>
            <person name="Wang C."/>
            <person name="Yang T."/>
            <person name="Huo Q."/>
            <person name="Li W."/>
            <person name="Guo W."/>
            <person name="Chen H."/>
            <person name="Zhou L."/>
            <person name="Ni X."/>
            <person name="Tian J."/>
            <person name="Zhou Y."/>
            <person name="Sheng Y."/>
            <person name="Liu T."/>
            <person name="Pan Y."/>
            <person name="Xia L."/>
            <person name="Li J."/>
            <person name="Zhao F."/>
            <person name="Cao W."/>
        </authorList>
    </citation>
    <scope>NUCLEOTIDE SEQUENCE</scope>
    <source>
        <strain evidence="1">Dsil-2018</strain>
    </source>
</reference>
<organism evidence="1 2">
    <name type="scientific">Dermacentor silvarum</name>
    <name type="common">Tick</name>
    <dbReference type="NCBI Taxonomy" id="543639"/>
    <lineage>
        <taxon>Eukaryota</taxon>
        <taxon>Metazoa</taxon>
        <taxon>Ecdysozoa</taxon>
        <taxon>Arthropoda</taxon>
        <taxon>Chelicerata</taxon>
        <taxon>Arachnida</taxon>
        <taxon>Acari</taxon>
        <taxon>Parasitiformes</taxon>
        <taxon>Ixodida</taxon>
        <taxon>Ixodoidea</taxon>
        <taxon>Ixodidae</taxon>
        <taxon>Rhipicephalinae</taxon>
        <taxon>Dermacentor</taxon>
    </lineage>
</organism>
<accession>A0ACB8D4F0</accession>
<evidence type="ECO:0000313" key="2">
    <source>
        <dbReference type="Proteomes" id="UP000821865"/>
    </source>
</evidence>
<proteinExistence type="predicted"/>
<dbReference type="EMBL" id="CM023472">
    <property type="protein sequence ID" value="KAH7959218.1"/>
    <property type="molecule type" value="Genomic_DNA"/>
</dbReference>
<comment type="caution">
    <text evidence="1">The sequence shown here is derived from an EMBL/GenBank/DDBJ whole genome shotgun (WGS) entry which is preliminary data.</text>
</comment>
<sequence length="316" mass="33767">MYLATTFCGSRAKATEPKLVALAVLPQKVVASIALSSLSMVLMNKYSIQKALALVMSAQHKEVTLPKHEELGKAFYTRYVDARANNISLSRAIVQLKALNYACLLGLDDFKASTALLSRCCQRRPPNRTSQLSRAVLETHQASSPPGCKPKTATRPKWVPTPKGGHKKLPAAKPKLKKVQTGSPADVKSRTQARPPVLKAKDFPALASFEPQTADMVVGSVSTAGRIGRLEALERTTGQREKRVAAFLNQIMLAVRKSFLDMFTAALTQTLPEIVAQVSDSVLAVEESGSGSALGGPVQPLTGTAPAPSPSWSPAT</sequence>
<gene>
    <name evidence="1" type="ORF">HPB49_009394</name>
</gene>
<keyword evidence="2" id="KW-1185">Reference proteome</keyword>
<name>A0ACB8D4F0_DERSI</name>